<dbReference type="SUPFAM" id="SSF47446">
    <property type="entry name" value="Signal peptide-binding domain"/>
    <property type="match status" value="1"/>
</dbReference>
<dbReference type="InterPro" id="IPR027417">
    <property type="entry name" value="P-loop_NTPase"/>
</dbReference>
<dbReference type="RefSeq" id="WP_104354269.1">
    <property type="nucleotide sequence ID" value="NZ_CP028130.1"/>
</dbReference>
<dbReference type="EC" id="3.6.5.4" evidence="9"/>
<evidence type="ECO:0000256" key="9">
    <source>
        <dbReference type="HAMAP-Rule" id="MF_00306"/>
    </source>
</evidence>
<dbReference type="PROSITE" id="PS00300">
    <property type="entry name" value="SRP54"/>
    <property type="match status" value="1"/>
</dbReference>
<evidence type="ECO:0000256" key="3">
    <source>
        <dbReference type="ARBA" id="ARBA00022801"/>
    </source>
</evidence>
<feature type="binding site" evidence="9">
    <location>
        <begin position="252"/>
        <end position="255"/>
    </location>
    <ligand>
        <name>GTP</name>
        <dbReference type="ChEBI" id="CHEBI:37565"/>
    </ligand>
</feature>
<dbReference type="SMART" id="SM00962">
    <property type="entry name" value="SRP54"/>
    <property type="match status" value="1"/>
</dbReference>
<dbReference type="GO" id="GO:0048500">
    <property type="term" value="C:signal recognition particle"/>
    <property type="evidence" value="ECO:0007669"/>
    <property type="project" value="UniProtKB-UniRule"/>
</dbReference>
<dbReference type="InterPro" id="IPR036891">
    <property type="entry name" value="Signal_recog_part_SRP54_M_sf"/>
</dbReference>
<dbReference type="InterPro" id="IPR004780">
    <property type="entry name" value="SRP"/>
</dbReference>
<evidence type="ECO:0000256" key="6">
    <source>
        <dbReference type="ARBA" id="ARBA00023135"/>
    </source>
</evidence>
<dbReference type="Gene3D" id="1.10.260.30">
    <property type="entry name" value="Signal recognition particle, SRP54 subunit, M-domain"/>
    <property type="match status" value="1"/>
</dbReference>
<dbReference type="GO" id="GO:0006614">
    <property type="term" value="P:SRP-dependent cotranslational protein targeting to membrane"/>
    <property type="evidence" value="ECO:0007669"/>
    <property type="project" value="InterPro"/>
</dbReference>
<evidence type="ECO:0000259" key="11">
    <source>
        <dbReference type="PROSITE" id="PS00300"/>
    </source>
</evidence>
<dbReference type="Gene3D" id="3.40.50.300">
    <property type="entry name" value="P-loop containing nucleotide triphosphate hydrolases"/>
    <property type="match status" value="1"/>
</dbReference>
<keyword evidence="2 9" id="KW-0547">Nucleotide-binding</keyword>
<keyword evidence="6 9" id="KW-0733">Signal recognition particle</keyword>
<dbReference type="InterPro" id="IPR004125">
    <property type="entry name" value="Signal_recog_particle_SRP54_M"/>
</dbReference>
<dbReference type="EMBL" id="CP028130">
    <property type="protein sequence ID" value="AZZ55366.1"/>
    <property type="molecule type" value="Genomic_DNA"/>
</dbReference>
<reference evidence="12 13" key="1">
    <citation type="submission" date="2018-03" db="EMBL/GenBank/DDBJ databases">
        <title>Bacteriophage NCPPB3778 and a type I-E CRISPR drive the evolution of the US Biological Select Agent, Rathayibacter toxicus.</title>
        <authorList>
            <person name="Davis E.W.II."/>
            <person name="Tabima J.F."/>
            <person name="Weisberg A.J."/>
            <person name="Dantas Lopes L."/>
            <person name="Wiseman M.S."/>
            <person name="Wiseman M.S."/>
            <person name="Pupko T."/>
            <person name="Belcher M.S."/>
            <person name="Sechler A.J."/>
            <person name="Tancos M.A."/>
            <person name="Schroeder B.K."/>
            <person name="Murray T.D."/>
            <person name="Luster D.G."/>
            <person name="Schneider W.L."/>
            <person name="Rogers E."/>
            <person name="Andreote F.D."/>
            <person name="Grunwald N.J."/>
            <person name="Putnam M.L."/>
            <person name="Chang J.H."/>
        </authorList>
    </citation>
    <scope>NUCLEOTIDE SEQUENCE [LARGE SCALE GENOMIC DNA]</scope>
    <source>
        <strain evidence="12 13">NCCPB 2253</strain>
    </source>
</reference>
<organism evidence="12 13">
    <name type="scientific">Rathayibacter iranicus</name>
    <dbReference type="NCBI Taxonomy" id="59737"/>
    <lineage>
        <taxon>Bacteria</taxon>
        <taxon>Bacillati</taxon>
        <taxon>Actinomycetota</taxon>
        <taxon>Actinomycetes</taxon>
        <taxon>Micrococcales</taxon>
        <taxon>Microbacteriaceae</taxon>
        <taxon>Rathayibacter</taxon>
    </lineage>
</organism>
<evidence type="ECO:0000256" key="4">
    <source>
        <dbReference type="ARBA" id="ARBA00022884"/>
    </source>
</evidence>
<comment type="catalytic activity">
    <reaction evidence="8 9">
        <text>GTP + H2O = GDP + phosphate + H(+)</text>
        <dbReference type="Rhea" id="RHEA:19669"/>
        <dbReference type="ChEBI" id="CHEBI:15377"/>
        <dbReference type="ChEBI" id="CHEBI:15378"/>
        <dbReference type="ChEBI" id="CHEBI:37565"/>
        <dbReference type="ChEBI" id="CHEBI:43474"/>
        <dbReference type="ChEBI" id="CHEBI:58189"/>
        <dbReference type="EC" id="3.6.5.4"/>
    </reaction>
</comment>
<sequence>MATFGTLSDRLVETFKNLRTKGKLSASDVDGTVREIRRALLDADVALEVVKEFTGKVRERALGDEVSKALNPAQQVVQIVNEELVGILGGQSRRLEFAKRPPTVIMLAGLQGAGKTTLAGKLGKYLGKDGHTPLLVAADLQRPNAVQQLQVVGEQAGVAVYAPELGNGVGNPVTVAKNAIRFATEKQYDTVIIDTAGRLGVDADMMKQAADIRRVTNPDEVLFVIDAMIGQDAVATARAFQEGVDFTGVVLSKLDGDARGGAALSVASLTGRPILFASTGEALDDFEQFHPDRMASRILDLGDVLTLIEQAQAAFDEDEARKVAEKIMSDSFTLDDFLGQMQQLRNMGSIKKMIGMLPGAKGMREQLDQFDEREIVRTEAIIQSMTTAERQNPKLLNGSRRLRIARGSGMTVTDVNQLVQRFEQAAKMMKTVAKGGMPNVPGMGSVPGAGYQGRPKPQKKKGSKSGNPAKRAAENAALTSAPRSGDAGGSGFGLGGGAQGAQPTPEELEQLQKLLGR</sequence>
<keyword evidence="4 9" id="KW-0694">RNA-binding</keyword>
<keyword evidence="5 9" id="KW-0342">GTP-binding</keyword>
<keyword evidence="3 9" id="KW-0378">Hydrolase</keyword>
<accession>A0AAD1ELS4</accession>
<comment type="domain">
    <text evidence="9">Composed of three domains: the N-terminal N domain, which is responsible for interactions with the ribosome, the central G domain, which binds GTP, and the C-terminal M domain, which binds the RNA and the signal sequence of the RNC.</text>
</comment>
<dbReference type="InterPro" id="IPR022941">
    <property type="entry name" value="SRP54"/>
</dbReference>
<protein>
    <recommendedName>
        <fullName evidence="9">Signal recognition particle protein</fullName>
        <ecNumber evidence="9">3.6.5.4</ecNumber>
    </recommendedName>
    <alternativeName>
        <fullName evidence="9">Fifty-four homolog</fullName>
    </alternativeName>
</protein>
<evidence type="ECO:0000256" key="1">
    <source>
        <dbReference type="ARBA" id="ARBA00005450"/>
    </source>
</evidence>
<evidence type="ECO:0000256" key="2">
    <source>
        <dbReference type="ARBA" id="ARBA00022741"/>
    </source>
</evidence>
<dbReference type="Proteomes" id="UP000283946">
    <property type="component" value="Chromosome"/>
</dbReference>
<evidence type="ECO:0000313" key="12">
    <source>
        <dbReference type="EMBL" id="AZZ55366.1"/>
    </source>
</evidence>
<dbReference type="GO" id="GO:0008312">
    <property type="term" value="F:7S RNA binding"/>
    <property type="evidence" value="ECO:0007669"/>
    <property type="project" value="InterPro"/>
</dbReference>
<comment type="function">
    <text evidence="9">Involved in targeting and insertion of nascent membrane proteins into the cytoplasmic membrane. Binds to the hydrophobic signal sequence of the ribosome-nascent chain (RNC) as it emerges from the ribosomes. The SRP-RNC complex is then targeted to the cytoplasmic membrane where it interacts with the SRP receptor FtsY.</text>
</comment>
<comment type="subunit">
    <text evidence="9">Part of the signal recognition particle protein translocation system, which is composed of SRP and FtsY.</text>
</comment>
<keyword evidence="9" id="KW-0963">Cytoplasm</keyword>
<name>A0AAD1ELS4_9MICO</name>
<gene>
    <name evidence="9" type="primary">ffh</name>
    <name evidence="12" type="ORF">C7V51_05285</name>
</gene>
<dbReference type="InterPro" id="IPR013822">
    <property type="entry name" value="Signal_recog_particl_SRP54_hlx"/>
</dbReference>
<dbReference type="KEGG" id="ria:C7V51_05285"/>
<feature type="region of interest" description="Disordered" evidence="10">
    <location>
        <begin position="434"/>
        <end position="517"/>
    </location>
</feature>
<dbReference type="Pfam" id="PF02978">
    <property type="entry name" value="SRP_SPB"/>
    <property type="match status" value="1"/>
</dbReference>
<evidence type="ECO:0000256" key="7">
    <source>
        <dbReference type="ARBA" id="ARBA00023274"/>
    </source>
</evidence>
<comment type="subcellular location">
    <subcellularLocation>
        <location evidence="9">Cytoplasm</location>
    </subcellularLocation>
    <text evidence="9">The SRP-RNC complex is targeted to the cytoplasmic membrane.</text>
</comment>
<dbReference type="GO" id="GO:0005525">
    <property type="term" value="F:GTP binding"/>
    <property type="evidence" value="ECO:0007669"/>
    <property type="project" value="UniProtKB-UniRule"/>
</dbReference>
<dbReference type="AlphaFoldDB" id="A0AAD1ELS4"/>
<keyword evidence="7 9" id="KW-0687">Ribonucleoprotein</keyword>
<dbReference type="Gene3D" id="1.20.120.140">
    <property type="entry name" value="Signal recognition particle SRP54, nucleotide-binding domain"/>
    <property type="match status" value="1"/>
</dbReference>
<dbReference type="PANTHER" id="PTHR11564:SF5">
    <property type="entry name" value="SIGNAL RECOGNITION PARTICLE SUBUNIT SRP54"/>
    <property type="match status" value="1"/>
</dbReference>
<evidence type="ECO:0000256" key="5">
    <source>
        <dbReference type="ARBA" id="ARBA00023134"/>
    </source>
</evidence>
<dbReference type="SUPFAM" id="SSF52540">
    <property type="entry name" value="P-loop containing nucleoside triphosphate hydrolases"/>
    <property type="match status" value="1"/>
</dbReference>
<evidence type="ECO:0000256" key="8">
    <source>
        <dbReference type="ARBA" id="ARBA00048027"/>
    </source>
</evidence>
<dbReference type="InterPro" id="IPR042101">
    <property type="entry name" value="SRP54_N_sf"/>
</dbReference>
<dbReference type="InterPro" id="IPR000897">
    <property type="entry name" value="SRP54_GTPase_dom"/>
</dbReference>
<dbReference type="NCBIfam" id="TIGR00959">
    <property type="entry name" value="ffh"/>
    <property type="match status" value="1"/>
</dbReference>
<comment type="similarity">
    <text evidence="1 9">Belongs to the GTP-binding SRP family. SRP54 subfamily.</text>
</comment>
<evidence type="ECO:0000313" key="13">
    <source>
        <dbReference type="Proteomes" id="UP000283946"/>
    </source>
</evidence>
<feature type="binding site" evidence="9">
    <location>
        <begin position="194"/>
        <end position="198"/>
    </location>
    <ligand>
        <name>GTP</name>
        <dbReference type="ChEBI" id="CHEBI:37565"/>
    </ligand>
</feature>
<feature type="domain" description="SRP54-type proteins GTP-binding" evidence="11">
    <location>
        <begin position="273"/>
        <end position="286"/>
    </location>
</feature>
<evidence type="ECO:0000256" key="10">
    <source>
        <dbReference type="SAM" id="MobiDB-lite"/>
    </source>
</evidence>
<dbReference type="SMART" id="SM00382">
    <property type="entry name" value="AAA"/>
    <property type="match status" value="1"/>
</dbReference>
<dbReference type="HAMAP" id="MF_00306">
    <property type="entry name" value="SRP54"/>
    <property type="match status" value="1"/>
</dbReference>
<dbReference type="CDD" id="cd18539">
    <property type="entry name" value="SRP_G"/>
    <property type="match status" value="1"/>
</dbReference>
<dbReference type="Pfam" id="PF02881">
    <property type="entry name" value="SRP54_N"/>
    <property type="match status" value="1"/>
</dbReference>
<dbReference type="InterPro" id="IPR003593">
    <property type="entry name" value="AAA+_ATPase"/>
</dbReference>
<feature type="compositionally biased region" description="Gly residues" evidence="10">
    <location>
        <begin position="486"/>
        <end position="499"/>
    </location>
</feature>
<dbReference type="Pfam" id="PF00448">
    <property type="entry name" value="SRP54"/>
    <property type="match status" value="1"/>
</dbReference>
<proteinExistence type="inferred from homology"/>
<dbReference type="PANTHER" id="PTHR11564">
    <property type="entry name" value="SIGNAL RECOGNITION PARTICLE 54K PROTEIN SRP54"/>
    <property type="match status" value="1"/>
</dbReference>
<feature type="binding site" evidence="9">
    <location>
        <begin position="109"/>
        <end position="116"/>
    </location>
    <ligand>
        <name>GTP</name>
        <dbReference type="ChEBI" id="CHEBI:37565"/>
    </ligand>
</feature>
<dbReference type="SMART" id="SM00963">
    <property type="entry name" value="SRP54_N"/>
    <property type="match status" value="1"/>
</dbReference>
<dbReference type="GO" id="GO:0003924">
    <property type="term" value="F:GTPase activity"/>
    <property type="evidence" value="ECO:0007669"/>
    <property type="project" value="UniProtKB-UniRule"/>
</dbReference>